<evidence type="ECO:0000313" key="1">
    <source>
        <dbReference type="EMBL" id="EXB23836.1"/>
    </source>
</evidence>
<dbReference type="Proteomes" id="UP000030645">
    <property type="component" value="Unassembled WGS sequence"/>
</dbReference>
<name>W9QL90_9ROSA</name>
<dbReference type="EMBL" id="KE343326">
    <property type="protein sequence ID" value="EXB23836.1"/>
    <property type="molecule type" value="Genomic_DNA"/>
</dbReference>
<dbReference type="AlphaFoldDB" id="W9QL90"/>
<keyword evidence="2" id="KW-1185">Reference proteome</keyword>
<protein>
    <submittedName>
        <fullName evidence="1">Uncharacterized protein</fullName>
    </submittedName>
</protein>
<gene>
    <name evidence="1" type="ORF">L484_009599</name>
</gene>
<proteinExistence type="predicted"/>
<evidence type="ECO:0000313" key="2">
    <source>
        <dbReference type="Proteomes" id="UP000030645"/>
    </source>
</evidence>
<sequence>MSQLLREKVRPNNQYLNQSTLTSLKISSRLKAKGFPKLLWYDPVNCEVCTSLRENHLFAAATPEEAP</sequence>
<accession>W9QL90</accession>
<reference evidence="2" key="1">
    <citation type="submission" date="2013-01" db="EMBL/GenBank/DDBJ databases">
        <title>Draft Genome Sequence of a Mulberry Tree, Morus notabilis C.K. Schneid.</title>
        <authorList>
            <person name="He N."/>
            <person name="Zhao S."/>
        </authorList>
    </citation>
    <scope>NUCLEOTIDE SEQUENCE</scope>
</reference>
<organism evidence="1 2">
    <name type="scientific">Morus notabilis</name>
    <dbReference type="NCBI Taxonomy" id="981085"/>
    <lineage>
        <taxon>Eukaryota</taxon>
        <taxon>Viridiplantae</taxon>
        <taxon>Streptophyta</taxon>
        <taxon>Embryophyta</taxon>
        <taxon>Tracheophyta</taxon>
        <taxon>Spermatophyta</taxon>
        <taxon>Magnoliopsida</taxon>
        <taxon>eudicotyledons</taxon>
        <taxon>Gunneridae</taxon>
        <taxon>Pentapetalae</taxon>
        <taxon>rosids</taxon>
        <taxon>fabids</taxon>
        <taxon>Rosales</taxon>
        <taxon>Moraceae</taxon>
        <taxon>Moreae</taxon>
        <taxon>Morus</taxon>
    </lineage>
</organism>